<dbReference type="Proteomes" id="UP000824988">
    <property type="component" value="Chromosome"/>
</dbReference>
<dbReference type="RefSeq" id="WP_221048253.1">
    <property type="nucleotide sequence ID" value="NZ_AP019782.1"/>
</dbReference>
<name>A0A8D4VM68_9GAMM</name>
<evidence type="ECO:0000313" key="2">
    <source>
        <dbReference type="Proteomes" id="UP000824988"/>
    </source>
</evidence>
<keyword evidence="2" id="KW-1185">Reference proteome</keyword>
<accession>A0A8D4VM68</accession>
<evidence type="ECO:0000313" key="1">
    <source>
        <dbReference type="EMBL" id="BBL70146.1"/>
    </source>
</evidence>
<dbReference type="EMBL" id="AP019782">
    <property type="protein sequence ID" value="BBL70146.1"/>
    <property type="molecule type" value="Genomic_DNA"/>
</dbReference>
<organism evidence="1 2">
    <name type="scientific">Methylogaea oryzae</name>
    <dbReference type="NCBI Taxonomy" id="1295382"/>
    <lineage>
        <taxon>Bacteria</taxon>
        <taxon>Pseudomonadati</taxon>
        <taxon>Pseudomonadota</taxon>
        <taxon>Gammaproteobacteria</taxon>
        <taxon>Methylococcales</taxon>
        <taxon>Methylococcaceae</taxon>
        <taxon>Methylogaea</taxon>
    </lineage>
</organism>
<gene>
    <name evidence="1" type="ORF">MoryE10_07520</name>
</gene>
<protein>
    <submittedName>
        <fullName evidence="1">Uncharacterized protein</fullName>
    </submittedName>
</protein>
<dbReference type="AlphaFoldDB" id="A0A8D4VM68"/>
<sequence>MRRIALVIFVLVCAWQGTRPKTLAKLQNTVDITRELGSELRSALVDEPIAQAKADFVKGVEKRAREEAEARAKAIDAALEKMERGETPPN</sequence>
<proteinExistence type="predicted"/>
<reference evidence="1" key="1">
    <citation type="submission" date="2019-06" db="EMBL/GenBank/DDBJ databases">
        <title>Complete genome sequence of Methylogaea oryzae strain JCM16910.</title>
        <authorList>
            <person name="Asakawa S."/>
        </authorList>
    </citation>
    <scope>NUCLEOTIDE SEQUENCE</scope>
    <source>
        <strain evidence="1">E10</strain>
    </source>
</reference>
<dbReference type="KEGG" id="moz:MoryE10_07520"/>